<proteinExistence type="inferred from homology"/>
<evidence type="ECO:0000313" key="8">
    <source>
        <dbReference type="EMBL" id="KAJ7330698.1"/>
    </source>
</evidence>
<comment type="similarity">
    <text evidence="2">Belongs to the protein kinase superfamily. ADCK protein kinase family.</text>
</comment>
<evidence type="ECO:0000256" key="3">
    <source>
        <dbReference type="ARBA" id="ARBA00022679"/>
    </source>
</evidence>
<name>A0A9X0CG26_9CNID</name>
<evidence type="ECO:0000313" key="9">
    <source>
        <dbReference type="Proteomes" id="UP001163046"/>
    </source>
</evidence>
<comment type="pathway">
    <text evidence="1">Cofactor biosynthesis; ubiquinone biosynthesis.</text>
</comment>
<keyword evidence="5" id="KW-0067">ATP-binding</keyword>
<feature type="compositionally biased region" description="Basic and acidic residues" evidence="6">
    <location>
        <begin position="98"/>
        <end position="115"/>
    </location>
</feature>
<feature type="compositionally biased region" description="Polar residues" evidence="6">
    <location>
        <begin position="131"/>
        <end position="144"/>
    </location>
</feature>
<comment type="caution">
    <text evidence="8">The sequence shown here is derived from an EMBL/GenBank/DDBJ whole genome shotgun (WGS) entry which is preliminary data.</text>
</comment>
<keyword evidence="3" id="KW-0808">Transferase</keyword>
<dbReference type="Proteomes" id="UP001163046">
    <property type="component" value="Unassembled WGS sequence"/>
</dbReference>
<dbReference type="GO" id="GO:0006744">
    <property type="term" value="P:ubiquinone biosynthetic process"/>
    <property type="evidence" value="ECO:0007669"/>
    <property type="project" value="TreeGrafter"/>
</dbReference>
<evidence type="ECO:0000256" key="6">
    <source>
        <dbReference type="SAM" id="MobiDB-lite"/>
    </source>
</evidence>
<dbReference type="InterPro" id="IPR051409">
    <property type="entry name" value="Atypical_kinase_ADCK"/>
</dbReference>
<dbReference type="CDD" id="cd13970">
    <property type="entry name" value="ABC1_ADCK3"/>
    <property type="match status" value="1"/>
</dbReference>
<organism evidence="8 9">
    <name type="scientific">Desmophyllum pertusum</name>
    <dbReference type="NCBI Taxonomy" id="174260"/>
    <lineage>
        <taxon>Eukaryota</taxon>
        <taxon>Metazoa</taxon>
        <taxon>Cnidaria</taxon>
        <taxon>Anthozoa</taxon>
        <taxon>Hexacorallia</taxon>
        <taxon>Scleractinia</taxon>
        <taxon>Caryophylliina</taxon>
        <taxon>Caryophylliidae</taxon>
        <taxon>Desmophyllum</taxon>
    </lineage>
</organism>
<dbReference type="PANTHER" id="PTHR43851">
    <property type="match status" value="1"/>
</dbReference>
<dbReference type="InterPro" id="IPR034646">
    <property type="entry name" value="ADCK3_dom"/>
</dbReference>
<dbReference type="GO" id="GO:0016301">
    <property type="term" value="F:kinase activity"/>
    <property type="evidence" value="ECO:0007669"/>
    <property type="project" value="UniProtKB-KW"/>
</dbReference>
<dbReference type="AlphaFoldDB" id="A0A9X0CG26"/>
<dbReference type="EMBL" id="MU827791">
    <property type="protein sequence ID" value="KAJ7330698.1"/>
    <property type="molecule type" value="Genomic_DNA"/>
</dbReference>
<gene>
    <name evidence="8" type="primary">COQ8A</name>
    <name evidence="8" type="ORF">OS493_021626</name>
</gene>
<evidence type="ECO:0000256" key="2">
    <source>
        <dbReference type="ARBA" id="ARBA00009670"/>
    </source>
</evidence>
<protein>
    <submittedName>
        <fullName evidence="8">Atypical kinase coq8a, mitochondrial</fullName>
    </submittedName>
</protein>
<feature type="region of interest" description="Disordered" evidence="6">
    <location>
        <begin position="87"/>
        <end position="144"/>
    </location>
</feature>
<evidence type="ECO:0000256" key="5">
    <source>
        <dbReference type="ARBA" id="ARBA00022840"/>
    </source>
</evidence>
<accession>A0A9X0CG26</accession>
<reference evidence="8" key="1">
    <citation type="submission" date="2023-01" db="EMBL/GenBank/DDBJ databases">
        <title>Genome assembly of the deep-sea coral Lophelia pertusa.</title>
        <authorList>
            <person name="Herrera S."/>
            <person name="Cordes E."/>
        </authorList>
    </citation>
    <scope>NUCLEOTIDE SEQUENCE</scope>
    <source>
        <strain evidence="8">USNM1676648</strain>
        <tissue evidence="8">Polyp</tissue>
    </source>
</reference>
<keyword evidence="8" id="KW-0418">Kinase</keyword>
<sequence>MLKERHFRVCKRLATVSTLVSGSQGAETSRPSNSRTFSGISVPSKEACYERPQAFCGNIFTRRDTERVNLCSRSRILSQHTERALFTSASSRAVTHTSPERKSTDTRKTNLDLKTKTARKPAAKHPGVTSRHITSQKLSGQSKETAVPSSRVGRLWNYSGLVAGLGLGVLLLRSQKDSLVLAKAGLSVAELAGSPFLSEANAERIVSTLCKMRGAALKLGQMLSIQDNSFISPELQAIFERVRDSADFMPRWQLEKVLVKELGANWRDKLLEFDLKPFAAASIGQVHRGVLKDGRPVAIKIQYPGVGESIDSDINNLMTVLKVSNLLPEGLYAENAIDVARREMAWEVDYFREARNAQQFRELLQDMPEYYVPEVIEDLTSKQVLTTELIEGTSLDKIENPDKDTINKLCLNILKLCLKEVFEFRFMQTDPNWSNFFYNPVTEKICLLDFGASRTYDKKFVDKYIKIIRGAAIGDRKMVIDNSIGLGFLTGYESKVMINAHADAVVILGEPFASNEPFDFQAQDTTRRIKELLPVMLRHRLSPPPEETYSLHRKMSGSFLLCAKLGPSISCKPLFDEIWKKYKFD</sequence>
<feature type="compositionally biased region" description="Polar residues" evidence="6">
    <location>
        <begin position="87"/>
        <end position="97"/>
    </location>
</feature>
<keyword evidence="9" id="KW-1185">Reference proteome</keyword>
<evidence type="ECO:0000256" key="1">
    <source>
        <dbReference type="ARBA" id="ARBA00004749"/>
    </source>
</evidence>
<keyword evidence="4" id="KW-0547">Nucleotide-binding</keyword>
<dbReference type="InterPro" id="IPR004147">
    <property type="entry name" value="ABC1_dom"/>
</dbReference>
<dbReference type="OrthoDB" id="201153at2759"/>
<evidence type="ECO:0000259" key="7">
    <source>
        <dbReference type="Pfam" id="PF03109"/>
    </source>
</evidence>
<feature type="domain" description="ABC1 atypical kinase-like" evidence="7">
    <location>
        <begin position="242"/>
        <end position="481"/>
    </location>
</feature>
<dbReference type="SUPFAM" id="SSF56112">
    <property type="entry name" value="Protein kinase-like (PK-like)"/>
    <property type="match status" value="1"/>
</dbReference>
<dbReference type="GO" id="GO:0005524">
    <property type="term" value="F:ATP binding"/>
    <property type="evidence" value="ECO:0007669"/>
    <property type="project" value="UniProtKB-KW"/>
</dbReference>
<dbReference type="PANTHER" id="PTHR43851:SF3">
    <property type="entry name" value="COENZYME Q8"/>
    <property type="match status" value="1"/>
</dbReference>
<dbReference type="Pfam" id="PF03109">
    <property type="entry name" value="ABC1"/>
    <property type="match status" value="1"/>
</dbReference>
<evidence type="ECO:0000256" key="4">
    <source>
        <dbReference type="ARBA" id="ARBA00022741"/>
    </source>
</evidence>
<dbReference type="InterPro" id="IPR011009">
    <property type="entry name" value="Kinase-like_dom_sf"/>
</dbReference>